<dbReference type="EMBL" id="CP036289">
    <property type="protein sequence ID" value="QDU75067.1"/>
    <property type="molecule type" value="Genomic_DNA"/>
</dbReference>
<name>A0A518C763_9BACT</name>
<dbReference type="GO" id="GO:0043683">
    <property type="term" value="P:type IV pilus assembly"/>
    <property type="evidence" value="ECO:0007669"/>
    <property type="project" value="InterPro"/>
</dbReference>
<dbReference type="InterPro" id="IPR007445">
    <property type="entry name" value="PilO"/>
</dbReference>
<gene>
    <name evidence="2" type="ORF">Pan97_20880</name>
</gene>
<keyword evidence="1" id="KW-1133">Transmembrane helix</keyword>
<evidence type="ECO:0000313" key="3">
    <source>
        <dbReference type="Proteomes" id="UP000318626"/>
    </source>
</evidence>
<feature type="transmembrane region" description="Helical" evidence="1">
    <location>
        <begin position="12"/>
        <end position="31"/>
    </location>
</feature>
<proteinExistence type="predicted"/>
<sequence>MKLKLPKSSTPLLLVGLGLLVSFVMLVYVPLSRSIAAAHDSLKLKQSLVSQEASLLAQIELHHQEMEDLKAYTKQWEEVPSANYHLSQVLGEISQHAKQAGTDALRLEPGQVTEMEAVQRIPVRLGCSGNFQEIHDLIGRIETLPYKIWLRQIELAPKSDQKHDLTCEMEFEAFIVSVKNSH</sequence>
<dbReference type="RefSeq" id="WP_144972162.1">
    <property type="nucleotide sequence ID" value="NZ_CP036289.1"/>
</dbReference>
<dbReference type="Gene3D" id="3.30.70.60">
    <property type="match status" value="1"/>
</dbReference>
<accession>A0A518C763</accession>
<dbReference type="InterPro" id="IPR014717">
    <property type="entry name" value="Transl_elong_EF1B/ribsomal_bS6"/>
</dbReference>
<organism evidence="2 3">
    <name type="scientific">Bremerella volcania</name>
    <dbReference type="NCBI Taxonomy" id="2527984"/>
    <lineage>
        <taxon>Bacteria</taxon>
        <taxon>Pseudomonadati</taxon>
        <taxon>Planctomycetota</taxon>
        <taxon>Planctomycetia</taxon>
        <taxon>Pirellulales</taxon>
        <taxon>Pirellulaceae</taxon>
        <taxon>Bremerella</taxon>
    </lineage>
</organism>
<keyword evidence="1" id="KW-0472">Membrane</keyword>
<dbReference type="Proteomes" id="UP000318626">
    <property type="component" value="Chromosome"/>
</dbReference>
<evidence type="ECO:0000256" key="1">
    <source>
        <dbReference type="SAM" id="Phobius"/>
    </source>
</evidence>
<keyword evidence="1" id="KW-0812">Transmembrane</keyword>
<dbReference type="GO" id="GO:0043107">
    <property type="term" value="P:type IV pilus-dependent motility"/>
    <property type="evidence" value="ECO:0007669"/>
    <property type="project" value="InterPro"/>
</dbReference>
<dbReference type="AlphaFoldDB" id="A0A518C763"/>
<reference evidence="3" key="1">
    <citation type="submission" date="2019-02" db="EMBL/GenBank/DDBJ databases">
        <title>Deep-cultivation of Planctomycetes and their phenomic and genomic characterization uncovers novel biology.</title>
        <authorList>
            <person name="Wiegand S."/>
            <person name="Jogler M."/>
            <person name="Boedeker C."/>
            <person name="Pinto D."/>
            <person name="Vollmers J."/>
            <person name="Rivas-Marin E."/>
            <person name="Kohn T."/>
            <person name="Peeters S.H."/>
            <person name="Heuer A."/>
            <person name="Rast P."/>
            <person name="Oberbeckmann S."/>
            <person name="Bunk B."/>
            <person name="Jeske O."/>
            <person name="Meyerdierks A."/>
            <person name="Storesund J.E."/>
            <person name="Kallscheuer N."/>
            <person name="Luecker S."/>
            <person name="Lage O.M."/>
            <person name="Pohl T."/>
            <person name="Merkel B.J."/>
            <person name="Hornburger P."/>
            <person name="Mueller R.-W."/>
            <person name="Bruemmer F."/>
            <person name="Labrenz M."/>
            <person name="Spormann A.M."/>
            <person name="Op den Camp H."/>
            <person name="Overmann J."/>
            <person name="Amann R."/>
            <person name="Jetten M.S.M."/>
            <person name="Mascher T."/>
            <person name="Medema M.H."/>
            <person name="Devos D.P."/>
            <person name="Kaster A.-K."/>
            <person name="Ovreas L."/>
            <person name="Rohde M."/>
            <person name="Galperin M.Y."/>
            <person name="Jogler C."/>
        </authorList>
    </citation>
    <scope>NUCLEOTIDE SEQUENCE [LARGE SCALE GENOMIC DNA]</scope>
    <source>
        <strain evidence="3">Pan97</strain>
    </source>
</reference>
<keyword evidence="3" id="KW-1185">Reference proteome</keyword>
<dbReference type="KEGG" id="bvo:Pan97_20880"/>
<evidence type="ECO:0000313" key="2">
    <source>
        <dbReference type="EMBL" id="QDU75067.1"/>
    </source>
</evidence>
<protein>
    <submittedName>
        <fullName evidence="2">Pilus assembly protein, PilO</fullName>
    </submittedName>
</protein>
<dbReference type="OrthoDB" id="281242at2"/>
<dbReference type="Pfam" id="PF04350">
    <property type="entry name" value="PilO"/>
    <property type="match status" value="1"/>
</dbReference>